<evidence type="ECO:0000313" key="3">
    <source>
        <dbReference type="Proteomes" id="UP000029556"/>
    </source>
</evidence>
<dbReference type="GO" id="GO:0016780">
    <property type="term" value="F:phosphotransferase activity, for other substituted phosphate groups"/>
    <property type="evidence" value="ECO:0007669"/>
    <property type="project" value="InterPro"/>
</dbReference>
<name>A0A096BNT1_9BACT</name>
<dbReference type="EMBL" id="JRNN01000064">
    <property type="protein sequence ID" value="KGF34834.1"/>
    <property type="molecule type" value="Genomic_DNA"/>
</dbReference>
<keyword evidence="1" id="KW-1133">Transmembrane helix</keyword>
<evidence type="ECO:0000313" key="2">
    <source>
        <dbReference type="EMBL" id="KGF34834.1"/>
    </source>
</evidence>
<reference evidence="2 3" key="1">
    <citation type="submission" date="2014-07" db="EMBL/GenBank/DDBJ databases">
        <authorList>
            <person name="McCorrison J."/>
            <person name="Sanka R."/>
            <person name="Torralba M."/>
            <person name="Gillis M."/>
            <person name="Haft D.H."/>
            <person name="Methe B."/>
            <person name="Sutton G."/>
            <person name="Nelson K.E."/>
        </authorList>
    </citation>
    <scope>NUCLEOTIDE SEQUENCE [LARGE SCALE GENOMIC DNA]</scope>
    <source>
        <strain evidence="2 3">DNF00853</strain>
    </source>
</reference>
<protein>
    <submittedName>
        <fullName evidence="2">CDP-alcohol phosphatidyltransferase</fullName>
    </submittedName>
</protein>
<dbReference type="InterPro" id="IPR043130">
    <property type="entry name" value="CDP-OH_PTrfase_TM_dom"/>
</dbReference>
<evidence type="ECO:0000256" key="1">
    <source>
        <dbReference type="SAM" id="Phobius"/>
    </source>
</evidence>
<gene>
    <name evidence="2" type="ORF">HMPREF2137_06640</name>
</gene>
<feature type="transmembrane region" description="Helical" evidence="1">
    <location>
        <begin position="134"/>
        <end position="153"/>
    </location>
</feature>
<dbReference type="Gene3D" id="1.20.120.1760">
    <property type="match status" value="1"/>
</dbReference>
<dbReference type="AlphaFoldDB" id="A0A096BNT1"/>
<keyword evidence="2" id="KW-0808">Transferase</keyword>
<dbReference type="Pfam" id="PF01066">
    <property type="entry name" value="CDP-OH_P_transf"/>
    <property type="match status" value="1"/>
</dbReference>
<dbReference type="OrthoDB" id="9785831at2"/>
<dbReference type="InterPro" id="IPR000462">
    <property type="entry name" value="CDP-OH_P_trans"/>
</dbReference>
<dbReference type="Proteomes" id="UP000029556">
    <property type="component" value="Unassembled WGS sequence"/>
</dbReference>
<dbReference type="GO" id="GO:0016020">
    <property type="term" value="C:membrane"/>
    <property type="evidence" value="ECO:0007669"/>
    <property type="project" value="InterPro"/>
</dbReference>
<keyword evidence="1" id="KW-0472">Membrane</keyword>
<keyword evidence="1" id="KW-0812">Transmembrane</keyword>
<comment type="caution">
    <text evidence="2">The sequence shown here is derived from an EMBL/GenBank/DDBJ whole genome shotgun (WGS) entry which is preliminary data.</text>
</comment>
<sequence length="310" mass="35951">MSQFQELLKASMKSKDTEEWLDVHFTRPVGLVFALMWKQLGVHPNAVTILSIFLGAGAAYCFYFTDLCHNLCGVMLLILANLCDSTDGQLARLTHQHTFIGRMLDGFASQLWFLGIYVAIAMRLQHQLMPFTDIHWGLGSWALAAVAGILCHSQQSSLGDYYRQIHLYFLKGKEGSELDHSKQQYDIYKSLAKNEWLKKLFYANYANYCRGQERRTPAFQQFFQSYLGHPQEDVKQRFVAGSRPLMPYANILTFNTRAICLYVTCLLNCPWVYFVFEIVVLHTLYIYMHNRHETLCKRLTNDLEKRAKQI</sequence>
<accession>A0A096BNT1</accession>
<dbReference type="RefSeq" id="WP_036872796.1">
    <property type="nucleotide sequence ID" value="NZ_JRNN01000064.1"/>
</dbReference>
<proteinExistence type="predicted"/>
<feature type="transmembrane region" description="Helical" evidence="1">
    <location>
        <begin position="103"/>
        <end position="122"/>
    </location>
</feature>
<feature type="transmembrane region" description="Helical" evidence="1">
    <location>
        <begin position="49"/>
        <end position="82"/>
    </location>
</feature>
<organism evidence="2 3">
    <name type="scientific">Hoylesella buccalis DNF00853</name>
    <dbReference type="NCBI Taxonomy" id="1401074"/>
    <lineage>
        <taxon>Bacteria</taxon>
        <taxon>Pseudomonadati</taxon>
        <taxon>Bacteroidota</taxon>
        <taxon>Bacteroidia</taxon>
        <taxon>Bacteroidales</taxon>
        <taxon>Prevotellaceae</taxon>
        <taxon>Hoylesella</taxon>
    </lineage>
</organism>
<dbReference type="GO" id="GO:0008654">
    <property type="term" value="P:phospholipid biosynthetic process"/>
    <property type="evidence" value="ECO:0007669"/>
    <property type="project" value="InterPro"/>
</dbReference>